<dbReference type="PROSITE" id="PS50927">
    <property type="entry name" value="BULB_LECTIN"/>
    <property type="match status" value="1"/>
</dbReference>
<dbReference type="PROSITE" id="PS50948">
    <property type="entry name" value="PAN"/>
    <property type="match status" value="1"/>
</dbReference>
<dbReference type="GO" id="GO:0004674">
    <property type="term" value="F:protein serine/threonine kinase activity"/>
    <property type="evidence" value="ECO:0007669"/>
    <property type="project" value="UniProtKB-EC"/>
</dbReference>
<comment type="caution">
    <text evidence="12">The sequence shown here is derived from an EMBL/GenBank/DDBJ whole genome shotgun (WGS) entry which is preliminary data.</text>
</comment>
<feature type="domain" description="Bulb-type lectin" evidence="10">
    <location>
        <begin position="1"/>
        <end position="63"/>
    </location>
</feature>
<evidence type="ECO:0000313" key="13">
    <source>
        <dbReference type="Proteomes" id="UP001054889"/>
    </source>
</evidence>
<dbReference type="InterPro" id="IPR036426">
    <property type="entry name" value="Bulb-type_lectin_dom_sf"/>
</dbReference>
<keyword evidence="5" id="KW-0675">Receptor</keyword>
<dbReference type="GO" id="GO:0051707">
    <property type="term" value="P:response to other organism"/>
    <property type="evidence" value="ECO:0007669"/>
    <property type="project" value="UniProtKB-ARBA"/>
</dbReference>
<dbReference type="SMART" id="SM00473">
    <property type="entry name" value="PAN_AP"/>
    <property type="match status" value="1"/>
</dbReference>
<evidence type="ECO:0000256" key="8">
    <source>
        <dbReference type="PROSITE-ProRule" id="PRU00076"/>
    </source>
</evidence>
<evidence type="ECO:0000256" key="4">
    <source>
        <dbReference type="ARBA" id="ARBA00023157"/>
    </source>
</evidence>
<comment type="catalytic activity">
    <reaction evidence="7">
        <text>L-seryl-[protein] + ATP = O-phospho-L-seryl-[protein] + ADP + H(+)</text>
        <dbReference type="Rhea" id="RHEA:17989"/>
        <dbReference type="Rhea" id="RHEA-COMP:9863"/>
        <dbReference type="Rhea" id="RHEA-COMP:11604"/>
        <dbReference type="ChEBI" id="CHEBI:15378"/>
        <dbReference type="ChEBI" id="CHEBI:29999"/>
        <dbReference type="ChEBI" id="CHEBI:30616"/>
        <dbReference type="ChEBI" id="CHEBI:83421"/>
        <dbReference type="ChEBI" id="CHEBI:456216"/>
        <dbReference type="EC" id="2.7.11.1"/>
    </reaction>
</comment>
<dbReference type="InterPro" id="IPR003609">
    <property type="entry name" value="Pan_app"/>
</dbReference>
<keyword evidence="13" id="KW-1185">Reference proteome</keyword>
<protein>
    <recommendedName>
        <fullName evidence="2">non-specific serine/threonine protein kinase</fullName>
        <ecNumber evidence="2">2.7.11.1</ecNumber>
    </recommendedName>
</protein>
<dbReference type="CDD" id="cd01098">
    <property type="entry name" value="PAN_AP_plant"/>
    <property type="match status" value="1"/>
</dbReference>
<comment type="caution">
    <text evidence="8">Lacks conserved residue(s) required for the propagation of feature annotation.</text>
</comment>
<name>A0AAV5CN73_ELECO</name>
<keyword evidence="3" id="KW-0732">Signal</keyword>
<dbReference type="Gene3D" id="2.10.25.10">
    <property type="entry name" value="Laminin"/>
    <property type="match status" value="1"/>
</dbReference>
<evidence type="ECO:0000259" key="11">
    <source>
        <dbReference type="PROSITE" id="PS50948"/>
    </source>
</evidence>
<keyword evidence="4" id="KW-1015">Disulfide bond</keyword>
<dbReference type="EC" id="2.7.11.1" evidence="2"/>
<dbReference type="InterPro" id="IPR000742">
    <property type="entry name" value="EGF"/>
</dbReference>
<dbReference type="GO" id="GO:0048544">
    <property type="term" value="P:recognition of pollen"/>
    <property type="evidence" value="ECO:0007669"/>
    <property type="project" value="InterPro"/>
</dbReference>
<dbReference type="AlphaFoldDB" id="A0AAV5CN73"/>
<feature type="domain" description="Apple" evidence="11">
    <location>
        <begin position="253"/>
        <end position="337"/>
    </location>
</feature>
<evidence type="ECO:0000256" key="1">
    <source>
        <dbReference type="ARBA" id="ARBA00004479"/>
    </source>
</evidence>
<proteinExistence type="predicted"/>
<reference evidence="12" key="1">
    <citation type="journal article" date="2018" name="DNA Res.">
        <title>Multiple hybrid de novo genome assembly of finger millet, an orphan allotetraploid crop.</title>
        <authorList>
            <person name="Hatakeyama M."/>
            <person name="Aluri S."/>
            <person name="Balachadran M.T."/>
            <person name="Sivarajan S.R."/>
            <person name="Patrignani A."/>
            <person name="Gruter S."/>
            <person name="Poveda L."/>
            <person name="Shimizu-Inatsugi R."/>
            <person name="Baeten J."/>
            <person name="Francoijs K.J."/>
            <person name="Nataraja K.N."/>
            <person name="Reddy Y.A.N."/>
            <person name="Phadnis S."/>
            <person name="Ravikumar R.L."/>
            <person name="Schlapbach R."/>
            <person name="Sreeman S.M."/>
            <person name="Shimizu K.K."/>
        </authorList>
    </citation>
    <scope>NUCLEOTIDE SEQUENCE</scope>
</reference>
<feature type="domain" description="EGF-like" evidence="9">
    <location>
        <begin position="197"/>
        <end position="234"/>
    </location>
</feature>
<dbReference type="Pfam" id="PF01453">
    <property type="entry name" value="B_lectin"/>
    <property type="match status" value="1"/>
</dbReference>
<dbReference type="Pfam" id="PF08276">
    <property type="entry name" value="PAN_2"/>
    <property type="match status" value="1"/>
</dbReference>
<dbReference type="PANTHER" id="PTHR32444">
    <property type="entry name" value="BULB-TYPE LECTIN DOMAIN-CONTAINING PROTEIN"/>
    <property type="match status" value="1"/>
</dbReference>
<evidence type="ECO:0000256" key="3">
    <source>
        <dbReference type="ARBA" id="ARBA00022729"/>
    </source>
</evidence>
<dbReference type="SUPFAM" id="SSF51110">
    <property type="entry name" value="alpha-D-mannose-specific plant lectins"/>
    <property type="match status" value="1"/>
</dbReference>
<sequence length="343" mass="37947">MSSHNSSMQNDISVDTDGRVLWTTNVTGAASSPASTSLATVLLDTGNLIIRSPNGTTLWQSFDHPTDTILPGMKIGIRYKTLARERLVSWKGPDDPSPGPFSYGMDPTTFLQTMIWNGTVPIARTGPWTGYMVDGQFLVNSSIILYRSAISNEEEIYGTYSLPDGAAPTRFVLTYTGECQLESWRSSEWAIIWKWTNSNGCNLYGYCGPNGYCDNTVADPMCKCLDGFQPTSLEEWNRGRFSQGCRRKEALRCDDGFFSLPVMKSPDKFIHVANRNFRECAEECASNCSCVAYAYANLSTSRTKGDATRCLVWTGDLTDTEKVDHDAFSETLYLRIAGLDAGV</sequence>
<dbReference type="InterPro" id="IPR000858">
    <property type="entry name" value="S_locus_glycoprot_dom"/>
</dbReference>
<reference evidence="12" key="2">
    <citation type="submission" date="2021-12" db="EMBL/GenBank/DDBJ databases">
        <title>Resequencing data analysis of finger millet.</title>
        <authorList>
            <person name="Hatakeyama M."/>
            <person name="Aluri S."/>
            <person name="Balachadran M.T."/>
            <person name="Sivarajan S.R."/>
            <person name="Poveda L."/>
            <person name="Shimizu-Inatsugi R."/>
            <person name="Schlapbach R."/>
            <person name="Sreeman S.M."/>
            <person name="Shimizu K.K."/>
        </authorList>
    </citation>
    <scope>NUCLEOTIDE SEQUENCE</scope>
</reference>
<keyword evidence="8" id="KW-0245">EGF-like domain</keyword>
<dbReference type="Gene3D" id="2.90.10.10">
    <property type="entry name" value="Bulb-type lectin domain"/>
    <property type="match status" value="1"/>
</dbReference>
<evidence type="ECO:0000259" key="9">
    <source>
        <dbReference type="PROSITE" id="PS50026"/>
    </source>
</evidence>
<dbReference type="EMBL" id="BQKI01000007">
    <property type="protein sequence ID" value="GJM99466.1"/>
    <property type="molecule type" value="Genomic_DNA"/>
</dbReference>
<accession>A0AAV5CN73</accession>
<gene>
    <name evidence="12" type="primary">ga16564</name>
    <name evidence="12" type="ORF">PR202_ga16564</name>
</gene>
<organism evidence="12 13">
    <name type="scientific">Eleusine coracana subsp. coracana</name>
    <dbReference type="NCBI Taxonomy" id="191504"/>
    <lineage>
        <taxon>Eukaryota</taxon>
        <taxon>Viridiplantae</taxon>
        <taxon>Streptophyta</taxon>
        <taxon>Embryophyta</taxon>
        <taxon>Tracheophyta</taxon>
        <taxon>Spermatophyta</taxon>
        <taxon>Magnoliopsida</taxon>
        <taxon>Liliopsida</taxon>
        <taxon>Poales</taxon>
        <taxon>Poaceae</taxon>
        <taxon>PACMAD clade</taxon>
        <taxon>Chloridoideae</taxon>
        <taxon>Cynodonteae</taxon>
        <taxon>Eleusininae</taxon>
        <taxon>Eleusine</taxon>
    </lineage>
</organism>
<evidence type="ECO:0000256" key="5">
    <source>
        <dbReference type="ARBA" id="ARBA00023170"/>
    </source>
</evidence>
<dbReference type="Proteomes" id="UP001054889">
    <property type="component" value="Unassembled WGS sequence"/>
</dbReference>
<comment type="catalytic activity">
    <reaction evidence="6">
        <text>L-threonyl-[protein] + ATP = O-phospho-L-threonyl-[protein] + ADP + H(+)</text>
        <dbReference type="Rhea" id="RHEA:46608"/>
        <dbReference type="Rhea" id="RHEA-COMP:11060"/>
        <dbReference type="Rhea" id="RHEA-COMP:11605"/>
        <dbReference type="ChEBI" id="CHEBI:15378"/>
        <dbReference type="ChEBI" id="CHEBI:30013"/>
        <dbReference type="ChEBI" id="CHEBI:30616"/>
        <dbReference type="ChEBI" id="CHEBI:61977"/>
        <dbReference type="ChEBI" id="CHEBI:456216"/>
        <dbReference type="EC" id="2.7.11.1"/>
    </reaction>
</comment>
<evidence type="ECO:0000259" key="10">
    <source>
        <dbReference type="PROSITE" id="PS50927"/>
    </source>
</evidence>
<dbReference type="Pfam" id="PF00954">
    <property type="entry name" value="S_locus_glycop"/>
    <property type="match status" value="1"/>
</dbReference>
<evidence type="ECO:0000256" key="2">
    <source>
        <dbReference type="ARBA" id="ARBA00012513"/>
    </source>
</evidence>
<dbReference type="PROSITE" id="PS50026">
    <property type="entry name" value="EGF_3"/>
    <property type="match status" value="1"/>
</dbReference>
<evidence type="ECO:0000313" key="12">
    <source>
        <dbReference type="EMBL" id="GJM99466.1"/>
    </source>
</evidence>
<dbReference type="PANTHER" id="PTHR32444:SF118">
    <property type="entry name" value="OS09G0551150 PROTEIN"/>
    <property type="match status" value="1"/>
</dbReference>
<dbReference type="InterPro" id="IPR001480">
    <property type="entry name" value="Bulb-type_lectin_dom"/>
</dbReference>
<dbReference type="GO" id="GO:0016020">
    <property type="term" value="C:membrane"/>
    <property type="evidence" value="ECO:0007669"/>
    <property type="project" value="UniProtKB-SubCell"/>
</dbReference>
<evidence type="ECO:0000256" key="7">
    <source>
        <dbReference type="ARBA" id="ARBA00048679"/>
    </source>
</evidence>
<evidence type="ECO:0000256" key="6">
    <source>
        <dbReference type="ARBA" id="ARBA00047899"/>
    </source>
</evidence>
<comment type="subcellular location">
    <subcellularLocation>
        <location evidence="1">Membrane</location>
        <topology evidence="1">Single-pass type I membrane protein</topology>
    </subcellularLocation>
</comment>